<dbReference type="InterPro" id="IPR011679">
    <property type="entry name" value="ERp29_C"/>
</dbReference>
<dbReference type="PANTHER" id="PTHR12211:SF0">
    <property type="entry name" value="ENDOPLASMIC RETICULUM RESIDENT PROTEIN 29"/>
    <property type="match status" value="1"/>
</dbReference>
<evidence type="ECO:0000313" key="6">
    <source>
        <dbReference type="EMBL" id="KAJ3653078.1"/>
    </source>
</evidence>
<dbReference type="InterPro" id="IPR016855">
    <property type="entry name" value="ERp29"/>
</dbReference>
<dbReference type="FunFam" id="3.40.30.10:FF:000133">
    <property type="entry name" value="Endoplasmic reticulum resident protein 29"/>
    <property type="match status" value="1"/>
</dbReference>
<evidence type="ECO:0000256" key="3">
    <source>
        <dbReference type="SAM" id="SignalP"/>
    </source>
</evidence>
<feature type="signal peptide" evidence="3">
    <location>
        <begin position="1"/>
        <end position="23"/>
    </location>
</feature>
<dbReference type="PANTHER" id="PTHR12211">
    <property type="entry name" value="ENDOPLASMIC RETICULUM PROTEIN ERP29"/>
    <property type="match status" value="1"/>
</dbReference>
<gene>
    <name evidence="6" type="ORF">Zmor_018995</name>
</gene>
<dbReference type="CDD" id="cd00238">
    <property type="entry name" value="ERp29c"/>
    <property type="match status" value="1"/>
</dbReference>
<dbReference type="FunFam" id="1.20.1150.12:FF:000001">
    <property type="entry name" value="Endoplasmic reticulum resident protein 29"/>
    <property type="match status" value="1"/>
</dbReference>
<evidence type="ECO:0000313" key="7">
    <source>
        <dbReference type="Proteomes" id="UP001168821"/>
    </source>
</evidence>
<proteinExistence type="predicted"/>
<reference evidence="6" key="1">
    <citation type="journal article" date="2023" name="G3 (Bethesda)">
        <title>Whole genome assemblies of Zophobas morio and Tenebrio molitor.</title>
        <authorList>
            <person name="Kaur S."/>
            <person name="Stinson S.A."/>
            <person name="diCenzo G.C."/>
        </authorList>
    </citation>
    <scope>NUCLEOTIDE SEQUENCE</scope>
    <source>
        <strain evidence="6">QUZm001</strain>
    </source>
</reference>
<evidence type="ECO:0000256" key="1">
    <source>
        <dbReference type="ARBA" id="ARBA00014173"/>
    </source>
</evidence>
<dbReference type="Gene3D" id="1.20.1150.12">
    <property type="entry name" value="Endoplasmic reticulum resident protein 29, C-terminal domain"/>
    <property type="match status" value="1"/>
</dbReference>
<dbReference type="SUPFAM" id="SSF52833">
    <property type="entry name" value="Thioredoxin-like"/>
    <property type="match status" value="1"/>
</dbReference>
<dbReference type="InterPro" id="IPR036249">
    <property type="entry name" value="Thioredoxin-like_sf"/>
</dbReference>
<keyword evidence="7" id="KW-1185">Reference proteome</keyword>
<accession>A0AA38ME97</accession>
<dbReference type="InterPro" id="IPR012883">
    <property type="entry name" value="ERp29_N"/>
</dbReference>
<feature type="domain" description="Endoplasmic reticulum resident protein 29 C-terminal" evidence="4">
    <location>
        <begin position="146"/>
        <end position="238"/>
    </location>
</feature>
<keyword evidence="2" id="KW-0256">Endoplasmic reticulum</keyword>
<dbReference type="GO" id="GO:0009306">
    <property type="term" value="P:protein secretion"/>
    <property type="evidence" value="ECO:0007669"/>
    <property type="project" value="InterPro"/>
</dbReference>
<dbReference type="EMBL" id="JALNTZ010000005">
    <property type="protein sequence ID" value="KAJ3653078.1"/>
    <property type="molecule type" value="Genomic_DNA"/>
</dbReference>
<dbReference type="Pfam" id="PF07912">
    <property type="entry name" value="ERp29_N"/>
    <property type="match status" value="1"/>
</dbReference>
<evidence type="ECO:0000256" key="2">
    <source>
        <dbReference type="ARBA" id="ARBA00022824"/>
    </source>
</evidence>
<dbReference type="Pfam" id="PF07749">
    <property type="entry name" value="ERp29"/>
    <property type="match status" value="1"/>
</dbReference>
<comment type="caution">
    <text evidence="6">The sequence shown here is derived from an EMBL/GenBank/DDBJ whole genome shotgun (WGS) entry which is preliminary data.</text>
</comment>
<name>A0AA38ME97_9CUCU</name>
<sequence length="245" mass="27879">MHFWCFFLASLFVLFSATPTTQACKGCVSLDELNFEKIISRFEVVMVKFDVAYPYGDKHEVFTKLAEEVAKNDDLIMAEVGVKDYGDKDNEELAKEYGLGKDDFPAIRLFVKGKAPIEFPKDADWTVDNLRNLIKDNSNVYVGLPGCLEKFDRLAEEFVHSGNKQKKLEEAEQIVNQVSEEERGTASQYIKFMKKIVEVGTGFVSQELARLNKILKDGKVNEKKKMELAGRVNILRSFSLPKDEL</sequence>
<dbReference type="SUPFAM" id="SSF47933">
    <property type="entry name" value="ERP29 C domain-like"/>
    <property type="match status" value="1"/>
</dbReference>
<keyword evidence="3" id="KW-0732">Signal</keyword>
<dbReference type="InterPro" id="IPR036356">
    <property type="entry name" value="ERp29_C_sf"/>
</dbReference>
<protein>
    <recommendedName>
        <fullName evidence="1">Endoplasmic reticulum resident protein 29</fullName>
    </recommendedName>
</protein>
<organism evidence="6 7">
    <name type="scientific">Zophobas morio</name>
    <dbReference type="NCBI Taxonomy" id="2755281"/>
    <lineage>
        <taxon>Eukaryota</taxon>
        <taxon>Metazoa</taxon>
        <taxon>Ecdysozoa</taxon>
        <taxon>Arthropoda</taxon>
        <taxon>Hexapoda</taxon>
        <taxon>Insecta</taxon>
        <taxon>Pterygota</taxon>
        <taxon>Neoptera</taxon>
        <taxon>Endopterygota</taxon>
        <taxon>Coleoptera</taxon>
        <taxon>Polyphaga</taxon>
        <taxon>Cucujiformia</taxon>
        <taxon>Tenebrionidae</taxon>
        <taxon>Zophobas</taxon>
    </lineage>
</organism>
<feature type="chain" id="PRO_5041370729" description="Endoplasmic reticulum resident protein 29" evidence="3">
    <location>
        <begin position="24"/>
        <end position="245"/>
    </location>
</feature>
<feature type="domain" description="ERp29 N-terminal" evidence="5">
    <location>
        <begin position="23"/>
        <end position="145"/>
    </location>
</feature>
<dbReference type="AlphaFoldDB" id="A0AA38ME97"/>
<dbReference type="Proteomes" id="UP001168821">
    <property type="component" value="Unassembled WGS sequence"/>
</dbReference>
<evidence type="ECO:0000259" key="5">
    <source>
        <dbReference type="Pfam" id="PF07912"/>
    </source>
</evidence>
<evidence type="ECO:0000259" key="4">
    <source>
        <dbReference type="Pfam" id="PF07749"/>
    </source>
</evidence>
<dbReference type="GO" id="GO:0005788">
    <property type="term" value="C:endoplasmic reticulum lumen"/>
    <property type="evidence" value="ECO:0007669"/>
    <property type="project" value="InterPro"/>
</dbReference>
<dbReference type="Gene3D" id="3.40.30.10">
    <property type="entry name" value="Glutaredoxin"/>
    <property type="match status" value="1"/>
</dbReference>